<accession>A0A0S4NDD1</accession>
<reference evidence="10 13" key="1">
    <citation type="submission" date="2015-11" db="EMBL/GenBank/DDBJ databases">
        <authorList>
            <person name="Varghese N."/>
        </authorList>
    </citation>
    <scope>NUCLEOTIDE SEQUENCE [LARGE SCALE GENOMIC DNA]</scope>
    <source>
        <strain evidence="10 13">JGI-8</strain>
    </source>
</reference>
<dbReference type="GO" id="GO:0022857">
    <property type="term" value="F:transmembrane transporter activity"/>
    <property type="evidence" value="ECO:0007669"/>
    <property type="project" value="TreeGrafter"/>
</dbReference>
<evidence type="ECO:0000256" key="1">
    <source>
        <dbReference type="ARBA" id="ARBA00004651"/>
    </source>
</evidence>
<evidence type="ECO:0000313" key="13">
    <source>
        <dbReference type="Proteomes" id="UP000182200"/>
    </source>
</evidence>
<dbReference type="PANTHER" id="PTHR30572:SF4">
    <property type="entry name" value="ABC TRANSPORTER PERMEASE YTRF"/>
    <property type="match status" value="1"/>
</dbReference>
<feature type="domain" description="MacB-like periplasmic core" evidence="9">
    <location>
        <begin position="25"/>
        <end position="248"/>
    </location>
</feature>
<keyword evidence="3 7" id="KW-0812">Transmembrane</keyword>
<evidence type="ECO:0000256" key="2">
    <source>
        <dbReference type="ARBA" id="ARBA00022475"/>
    </source>
</evidence>
<evidence type="ECO:0000313" key="12">
    <source>
        <dbReference type="Proteomes" id="UP000182011"/>
    </source>
</evidence>
<gene>
    <name evidence="11" type="ORF">JGI4_02308</name>
    <name evidence="10" type="ORF">JGI8_01542</name>
</gene>
<keyword evidence="2" id="KW-1003">Cell membrane</keyword>
<evidence type="ECO:0000256" key="6">
    <source>
        <dbReference type="ARBA" id="ARBA00038076"/>
    </source>
</evidence>
<dbReference type="Pfam" id="PF02687">
    <property type="entry name" value="FtsX"/>
    <property type="match status" value="1"/>
</dbReference>
<feature type="transmembrane region" description="Helical" evidence="7">
    <location>
        <begin position="370"/>
        <end position="393"/>
    </location>
</feature>
<dbReference type="GO" id="GO:0005886">
    <property type="term" value="C:plasma membrane"/>
    <property type="evidence" value="ECO:0007669"/>
    <property type="project" value="UniProtKB-SubCell"/>
</dbReference>
<accession>A0A0P1M592</accession>
<dbReference type="Proteomes" id="UP000182011">
    <property type="component" value="Unassembled WGS sequence"/>
</dbReference>
<keyword evidence="13" id="KW-1185">Reference proteome</keyword>
<protein>
    <submittedName>
        <fullName evidence="10 11">ABC transport system permease protein</fullName>
    </submittedName>
</protein>
<proteinExistence type="inferred from homology"/>
<evidence type="ECO:0000313" key="11">
    <source>
        <dbReference type="EMBL" id="CUU09202.1"/>
    </source>
</evidence>
<accession>A0A0P1MAK7</accession>
<dbReference type="STRING" id="1633631.GCA_001442925_02299"/>
<name>A0A0N7MSF4_9BACT</name>
<evidence type="ECO:0000256" key="5">
    <source>
        <dbReference type="ARBA" id="ARBA00023136"/>
    </source>
</evidence>
<dbReference type="Proteomes" id="UP000182200">
    <property type="component" value="Unassembled WGS sequence"/>
</dbReference>
<dbReference type="InterPro" id="IPR003838">
    <property type="entry name" value="ABC3_permease_C"/>
</dbReference>
<accession>A0A0N7MSF4</accession>
<dbReference type="EMBL" id="FAOP01000014">
    <property type="protein sequence ID" value="CUU09202.1"/>
    <property type="molecule type" value="Genomic_DNA"/>
</dbReference>
<reference evidence="11 12" key="2">
    <citation type="submission" date="2015-11" db="EMBL/GenBank/DDBJ databases">
        <authorList>
            <person name="Zhang Y."/>
            <person name="Guo Z."/>
        </authorList>
    </citation>
    <scope>NUCLEOTIDE SEQUENCE [LARGE SCALE GENOMIC DNA]</scope>
    <source>
        <strain evidence="11">JGI-4</strain>
    </source>
</reference>
<keyword evidence="5 7" id="KW-0472">Membrane</keyword>
<dbReference type="RefSeq" id="WP_218055572.1">
    <property type="nucleotide sequence ID" value="NZ_CZVX01000065.1"/>
</dbReference>
<feature type="domain" description="ABC3 transporter permease C-terminal" evidence="8">
    <location>
        <begin position="290"/>
        <end position="400"/>
    </location>
</feature>
<accession>A0A0P1MCE2</accession>
<sequence>MGFLLQLQESLKIALQSIFAHKLRSALTTLGIIIGIVSVTLMNMTIEGLGEAFRSSISAIGADVLYIQKWPWFAGEDWWKYRNRREIKISYAKDIKERSTYAVAVAPTVFSRSTLRLGSNSMENVIVIGTTDEFIYTAGVSVEFGRFMSEVEVKAERPVCVIGAEIAEKLFGNVNPIGRDLKIAGRTFRVVGVLEKQGKFLGLESLDDRVYIPIGQFMRMFPWRTGATITVKIKNMDEIEEAIEELRGIMRTLRRLKPWQEDDFSVNRQELLLNAYNQTVGVIGAVGLGITVLSLIVGGIGVMNIMFVSVKERTREIGIRKAVGATQRAILMQFLVEAIMISLLGGVIGLIFAVILGFVVDQILPTSLPLWVALLSIFISITVGVISGIIPAYKASKLDPVESLRYE</sequence>
<evidence type="ECO:0000256" key="7">
    <source>
        <dbReference type="SAM" id="Phobius"/>
    </source>
</evidence>
<dbReference type="AlphaFoldDB" id="A0A0N7MSF4"/>
<evidence type="ECO:0000259" key="9">
    <source>
        <dbReference type="Pfam" id="PF12704"/>
    </source>
</evidence>
<evidence type="ECO:0000259" key="8">
    <source>
        <dbReference type="Pfam" id="PF02687"/>
    </source>
</evidence>
<accession>A0A0P1M7X6</accession>
<accession>A0A0P1LAM4</accession>
<evidence type="ECO:0000256" key="4">
    <source>
        <dbReference type="ARBA" id="ARBA00022989"/>
    </source>
</evidence>
<comment type="similarity">
    <text evidence="6">Belongs to the ABC-4 integral membrane protein family.</text>
</comment>
<organism evidence="11 12">
    <name type="scientific">Candidatus Kryptonium thompsonii</name>
    <dbReference type="NCBI Taxonomy" id="1633631"/>
    <lineage>
        <taxon>Bacteria</taxon>
        <taxon>Pseudomonadati</taxon>
        <taxon>Candidatus Kryptoniota</taxon>
        <taxon>Candidatus Kryptonium</taxon>
    </lineage>
</organism>
<feature type="transmembrane region" description="Helical" evidence="7">
    <location>
        <begin position="329"/>
        <end position="358"/>
    </location>
</feature>
<dbReference type="EMBL" id="CZVI01000024">
    <property type="protein sequence ID" value="CUS91390.1"/>
    <property type="molecule type" value="Genomic_DNA"/>
</dbReference>
<comment type="subcellular location">
    <subcellularLocation>
        <location evidence="1">Cell membrane</location>
        <topology evidence="1">Multi-pass membrane protein</topology>
    </subcellularLocation>
</comment>
<feature type="transmembrane region" description="Helical" evidence="7">
    <location>
        <begin position="282"/>
        <end position="308"/>
    </location>
</feature>
<dbReference type="InterPro" id="IPR050250">
    <property type="entry name" value="Macrolide_Exporter_MacB"/>
</dbReference>
<evidence type="ECO:0000256" key="3">
    <source>
        <dbReference type="ARBA" id="ARBA00022692"/>
    </source>
</evidence>
<accession>A0A0P1LYF6</accession>
<dbReference type="InterPro" id="IPR025857">
    <property type="entry name" value="MacB_PCD"/>
</dbReference>
<evidence type="ECO:0000313" key="10">
    <source>
        <dbReference type="EMBL" id="CUS91390.1"/>
    </source>
</evidence>
<accession>A0A0P1P453</accession>
<dbReference type="Pfam" id="PF12704">
    <property type="entry name" value="MacB_PCD"/>
    <property type="match status" value="1"/>
</dbReference>
<dbReference type="PANTHER" id="PTHR30572">
    <property type="entry name" value="MEMBRANE COMPONENT OF TRANSPORTER-RELATED"/>
    <property type="match status" value="1"/>
</dbReference>
<keyword evidence="4 7" id="KW-1133">Transmembrane helix</keyword>